<keyword evidence="15" id="KW-1185">Reference proteome</keyword>
<evidence type="ECO:0000256" key="4">
    <source>
        <dbReference type="ARBA" id="ARBA00010763"/>
    </source>
</evidence>
<dbReference type="SUPFAM" id="SSF63867">
    <property type="entry name" value="MoeA C-terminal domain-like"/>
    <property type="match status" value="1"/>
</dbReference>
<sequence length="412" mass="42909">MAHTTDPSALLSVDEYRRRVAELLVPTPTVNLPLDECLGLALAEGLTAPISLPPFDNSAMDGYAVRSADLAEAAPDRPVTLPVTADIPAGRVHVDELAAGTAHRIMTGAQLPPGADATVPVERTDGGTERVRIHATVAAGANVRGSGEDVTAGQTVLDAGCTLGAAQLGMASAVGSAELPVHRPPRVLVLSTGSELVRPGTPLRDGEIYESNGTMLAAAVRQCGGTAELLHFVPDDVAAFHSALEPYLEETDLILTSGGVSAGAYEVVKDALEGDEVRFEKVAVQPGMPQGAGHYTAGGRRVPVITLPGNPVSSIVSFEVFVRPALRRAGGHSTVERPRRRATLSETLRSSPSKRQYRRGLFDPESDTVTAQGGPGSHLLSGMAAANCLIQLPEESSEAPEGITVDVWLLDG</sequence>
<dbReference type="InterPro" id="IPR001453">
    <property type="entry name" value="MoaB/Mog_dom"/>
</dbReference>
<dbReference type="GO" id="GO:0005829">
    <property type="term" value="C:cytosol"/>
    <property type="evidence" value="ECO:0007669"/>
    <property type="project" value="TreeGrafter"/>
</dbReference>
<comment type="function">
    <text evidence="2 11">Catalyzes the insertion of molybdate into adenylated molybdopterin with the concomitant release of AMP.</text>
</comment>
<dbReference type="InterPro" id="IPR038987">
    <property type="entry name" value="MoeA-like"/>
</dbReference>
<dbReference type="FunFam" id="3.40.980.10:FF:000004">
    <property type="entry name" value="Molybdopterin molybdenumtransferase"/>
    <property type="match status" value="1"/>
</dbReference>
<dbReference type="InterPro" id="IPR005111">
    <property type="entry name" value="MoeA_C_domain_IV"/>
</dbReference>
<feature type="domain" description="MoaB/Mog" evidence="13">
    <location>
        <begin position="188"/>
        <end position="328"/>
    </location>
</feature>
<dbReference type="RefSeq" id="WP_245695806.1">
    <property type="nucleotide sequence ID" value="NZ_FNKO01000002.1"/>
</dbReference>
<dbReference type="GO" id="GO:0046872">
    <property type="term" value="F:metal ion binding"/>
    <property type="evidence" value="ECO:0007669"/>
    <property type="project" value="UniProtKB-UniRule"/>
</dbReference>
<dbReference type="GO" id="GO:0061599">
    <property type="term" value="F:molybdopterin molybdotransferase activity"/>
    <property type="evidence" value="ECO:0007669"/>
    <property type="project" value="UniProtKB-UniRule"/>
</dbReference>
<keyword evidence="9 11" id="KW-0501">Molybdenum cofactor biosynthesis</keyword>
<dbReference type="NCBIfam" id="NF045515">
    <property type="entry name" value="Glp_gephyrin"/>
    <property type="match status" value="1"/>
</dbReference>
<keyword evidence="7 11" id="KW-0479">Metal-binding</keyword>
<evidence type="ECO:0000256" key="11">
    <source>
        <dbReference type="RuleBase" id="RU365090"/>
    </source>
</evidence>
<dbReference type="EC" id="2.10.1.1" evidence="11"/>
<dbReference type="Pfam" id="PF03454">
    <property type="entry name" value="MoeA_C"/>
    <property type="match status" value="1"/>
</dbReference>
<dbReference type="InterPro" id="IPR005110">
    <property type="entry name" value="MoeA_linker/N"/>
</dbReference>
<feature type="compositionally biased region" description="Polar residues" evidence="12">
    <location>
        <begin position="344"/>
        <end position="354"/>
    </location>
</feature>
<gene>
    <name evidence="14" type="ORF">SAMN04489718_2744</name>
</gene>
<comment type="cofactor">
    <cofactor evidence="1 11">
        <name>Mg(2+)</name>
        <dbReference type="ChEBI" id="CHEBI:18420"/>
    </cofactor>
</comment>
<dbReference type="SUPFAM" id="SSF53218">
    <property type="entry name" value="Molybdenum cofactor biosynthesis proteins"/>
    <property type="match status" value="1"/>
</dbReference>
<evidence type="ECO:0000256" key="8">
    <source>
        <dbReference type="ARBA" id="ARBA00022842"/>
    </source>
</evidence>
<dbReference type="Gene3D" id="3.90.105.10">
    <property type="entry name" value="Molybdopterin biosynthesis moea protein, domain 2"/>
    <property type="match status" value="1"/>
</dbReference>
<comment type="pathway">
    <text evidence="3 11">Cofactor biosynthesis; molybdopterin biosynthesis.</text>
</comment>
<evidence type="ECO:0000256" key="7">
    <source>
        <dbReference type="ARBA" id="ARBA00022723"/>
    </source>
</evidence>
<keyword evidence="5 11" id="KW-0500">Molybdenum</keyword>
<reference evidence="15" key="1">
    <citation type="submission" date="2016-10" db="EMBL/GenBank/DDBJ databases">
        <authorList>
            <person name="Varghese N."/>
            <person name="Submissions S."/>
        </authorList>
    </citation>
    <scope>NUCLEOTIDE SEQUENCE [LARGE SCALE GENOMIC DNA]</scope>
    <source>
        <strain evidence="15">DSM 45459</strain>
    </source>
</reference>
<evidence type="ECO:0000313" key="14">
    <source>
        <dbReference type="EMBL" id="SDQ93711.1"/>
    </source>
</evidence>
<evidence type="ECO:0000256" key="3">
    <source>
        <dbReference type="ARBA" id="ARBA00005046"/>
    </source>
</evidence>
<evidence type="ECO:0000256" key="6">
    <source>
        <dbReference type="ARBA" id="ARBA00022679"/>
    </source>
</evidence>
<proteinExistence type="inferred from homology"/>
<dbReference type="Proteomes" id="UP000199301">
    <property type="component" value="Unassembled WGS sequence"/>
</dbReference>
<dbReference type="PANTHER" id="PTHR10192">
    <property type="entry name" value="MOLYBDOPTERIN BIOSYNTHESIS PROTEIN"/>
    <property type="match status" value="1"/>
</dbReference>
<dbReference type="Gene3D" id="2.40.340.10">
    <property type="entry name" value="MoeA, C-terminal, domain IV"/>
    <property type="match status" value="1"/>
</dbReference>
<dbReference type="NCBIfam" id="TIGR00177">
    <property type="entry name" value="molyb_syn"/>
    <property type="match status" value="1"/>
</dbReference>
<evidence type="ECO:0000256" key="5">
    <source>
        <dbReference type="ARBA" id="ARBA00022505"/>
    </source>
</evidence>
<dbReference type="InterPro" id="IPR036688">
    <property type="entry name" value="MoeA_C_domain_IV_sf"/>
</dbReference>
<organism evidence="14 15">
    <name type="scientific">Actinopolyspora saharensis</name>
    <dbReference type="NCBI Taxonomy" id="995062"/>
    <lineage>
        <taxon>Bacteria</taxon>
        <taxon>Bacillati</taxon>
        <taxon>Actinomycetota</taxon>
        <taxon>Actinomycetes</taxon>
        <taxon>Actinopolysporales</taxon>
        <taxon>Actinopolysporaceae</taxon>
        <taxon>Actinopolyspora</taxon>
    </lineage>
</organism>
<dbReference type="SUPFAM" id="SSF63882">
    <property type="entry name" value="MoeA N-terminal region -like"/>
    <property type="match status" value="1"/>
</dbReference>
<comment type="similarity">
    <text evidence="4 11">Belongs to the MoeA family.</text>
</comment>
<dbReference type="Pfam" id="PF03453">
    <property type="entry name" value="MoeA_N"/>
    <property type="match status" value="1"/>
</dbReference>
<evidence type="ECO:0000313" key="15">
    <source>
        <dbReference type="Proteomes" id="UP000199301"/>
    </source>
</evidence>
<dbReference type="PANTHER" id="PTHR10192:SF5">
    <property type="entry name" value="GEPHYRIN"/>
    <property type="match status" value="1"/>
</dbReference>
<evidence type="ECO:0000256" key="1">
    <source>
        <dbReference type="ARBA" id="ARBA00001946"/>
    </source>
</evidence>
<evidence type="ECO:0000256" key="10">
    <source>
        <dbReference type="ARBA" id="ARBA00047317"/>
    </source>
</evidence>
<dbReference type="InterPro" id="IPR036425">
    <property type="entry name" value="MoaB/Mog-like_dom_sf"/>
</dbReference>
<protein>
    <recommendedName>
        <fullName evidence="11">Molybdopterin molybdenumtransferase</fullName>
        <ecNumber evidence="11">2.10.1.1</ecNumber>
    </recommendedName>
</protein>
<feature type="region of interest" description="Disordered" evidence="12">
    <location>
        <begin position="331"/>
        <end position="359"/>
    </location>
</feature>
<dbReference type="CDD" id="cd00887">
    <property type="entry name" value="MoeA"/>
    <property type="match status" value="1"/>
</dbReference>
<evidence type="ECO:0000259" key="13">
    <source>
        <dbReference type="SMART" id="SM00852"/>
    </source>
</evidence>
<dbReference type="SMART" id="SM00852">
    <property type="entry name" value="MoCF_biosynth"/>
    <property type="match status" value="1"/>
</dbReference>
<dbReference type="AlphaFoldDB" id="A0A1H1EYG6"/>
<dbReference type="UniPathway" id="UPA00344"/>
<keyword evidence="8 11" id="KW-0460">Magnesium</keyword>
<name>A0A1H1EYG6_9ACTN</name>
<dbReference type="InterPro" id="IPR036135">
    <property type="entry name" value="MoeA_linker/N_sf"/>
</dbReference>
<dbReference type="FunFam" id="2.170.190.11:FF:000001">
    <property type="entry name" value="Molybdopterin molybdenumtransferase"/>
    <property type="match status" value="1"/>
</dbReference>
<evidence type="ECO:0000256" key="2">
    <source>
        <dbReference type="ARBA" id="ARBA00002901"/>
    </source>
</evidence>
<dbReference type="EMBL" id="FNKO01000002">
    <property type="protein sequence ID" value="SDQ93711.1"/>
    <property type="molecule type" value="Genomic_DNA"/>
</dbReference>
<dbReference type="Gene3D" id="3.40.980.10">
    <property type="entry name" value="MoaB/Mog-like domain"/>
    <property type="match status" value="1"/>
</dbReference>
<evidence type="ECO:0000256" key="9">
    <source>
        <dbReference type="ARBA" id="ARBA00023150"/>
    </source>
</evidence>
<dbReference type="GO" id="GO:0006777">
    <property type="term" value="P:Mo-molybdopterin cofactor biosynthetic process"/>
    <property type="evidence" value="ECO:0007669"/>
    <property type="project" value="UniProtKB-UniRule"/>
</dbReference>
<dbReference type="STRING" id="995062.SAMN04489718_2744"/>
<dbReference type="Gene3D" id="2.170.190.11">
    <property type="entry name" value="Molybdopterin biosynthesis moea protein, domain 3"/>
    <property type="match status" value="1"/>
</dbReference>
<dbReference type="Pfam" id="PF00994">
    <property type="entry name" value="MoCF_biosynth"/>
    <property type="match status" value="1"/>
</dbReference>
<evidence type="ECO:0000256" key="12">
    <source>
        <dbReference type="SAM" id="MobiDB-lite"/>
    </source>
</evidence>
<accession>A0A1H1EYG6</accession>
<keyword evidence="6 11" id="KW-0808">Transferase</keyword>
<comment type="catalytic activity">
    <reaction evidence="10">
        <text>adenylyl-molybdopterin + molybdate = Mo-molybdopterin + AMP + H(+)</text>
        <dbReference type="Rhea" id="RHEA:35047"/>
        <dbReference type="ChEBI" id="CHEBI:15378"/>
        <dbReference type="ChEBI" id="CHEBI:36264"/>
        <dbReference type="ChEBI" id="CHEBI:62727"/>
        <dbReference type="ChEBI" id="CHEBI:71302"/>
        <dbReference type="ChEBI" id="CHEBI:456215"/>
        <dbReference type="EC" id="2.10.1.1"/>
    </reaction>
</comment>